<dbReference type="Pfam" id="PF08753">
    <property type="entry name" value="NikR_C"/>
    <property type="match status" value="1"/>
</dbReference>
<dbReference type="PANTHER" id="PTHR34719">
    <property type="entry name" value="NICKEL-RESPONSIVE REGULATOR"/>
    <property type="match status" value="1"/>
</dbReference>
<dbReference type="InterPro" id="IPR002145">
    <property type="entry name" value="CopG"/>
</dbReference>
<accession>A0A1G6NLS9</accession>
<feature type="domain" description="Transcription factor NikR nickel binding C-terminal" evidence="6">
    <location>
        <begin position="57"/>
        <end position="132"/>
    </location>
</feature>
<evidence type="ECO:0000313" key="8">
    <source>
        <dbReference type="Proteomes" id="UP000242317"/>
    </source>
</evidence>
<evidence type="ECO:0000256" key="1">
    <source>
        <dbReference type="ARBA" id="ARBA00008478"/>
    </source>
</evidence>
<reference evidence="8" key="1">
    <citation type="submission" date="2016-09" db="EMBL/GenBank/DDBJ databases">
        <authorList>
            <person name="Varghese N."/>
            <person name="Submissions S."/>
        </authorList>
    </citation>
    <scope>NUCLEOTIDE SEQUENCE [LARGE SCALE GENOMIC DNA]</scope>
    <source>
        <strain evidence="8">ANC 3699</strain>
    </source>
</reference>
<dbReference type="Proteomes" id="UP000242317">
    <property type="component" value="Unassembled WGS sequence"/>
</dbReference>
<evidence type="ECO:0000313" key="7">
    <source>
        <dbReference type="EMBL" id="SDC68833.1"/>
    </source>
</evidence>
<keyword evidence="3" id="KW-0238">DNA-binding</keyword>
<dbReference type="AlphaFoldDB" id="A0A1G6NLS9"/>
<dbReference type="NCBIfam" id="NF003381">
    <property type="entry name" value="PRK04460.1"/>
    <property type="match status" value="1"/>
</dbReference>
<evidence type="ECO:0000259" key="6">
    <source>
        <dbReference type="Pfam" id="PF08753"/>
    </source>
</evidence>
<evidence type="ECO:0000256" key="3">
    <source>
        <dbReference type="ARBA" id="ARBA00023125"/>
    </source>
</evidence>
<dbReference type="Gene3D" id="3.30.70.1150">
    <property type="entry name" value="ACT-like. Chain A, domain 2"/>
    <property type="match status" value="1"/>
</dbReference>
<dbReference type="InterPro" id="IPR045865">
    <property type="entry name" value="ACT-like_dom_sf"/>
</dbReference>
<protein>
    <submittedName>
        <fullName evidence="7">CopG family transcriptional regulator, nickel-responsive regulator</fullName>
    </submittedName>
</protein>
<dbReference type="InterPro" id="IPR013321">
    <property type="entry name" value="Arc_rbn_hlx_hlx"/>
</dbReference>
<dbReference type="InterPro" id="IPR014864">
    <property type="entry name" value="TF_NikR_Ni-bd_C"/>
</dbReference>
<dbReference type="PANTHER" id="PTHR34719:SF2">
    <property type="entry name" value="NICKEL-RESPONSIVE REGULATOR"/>
    <property type="match status" value="1"/>
</dbReference>
<dbReference type="InterPro" id="IPR027271">
    <property type="entry name" value="Acetolactate_synth/TF_NikR_C"/>
</dbReference>
<organism evidence="7 8">
    <name type="scientific">Acinetobacter marinus</name>
    <dbReference type="NCBI Taxonomy" id="281375"/>
    <lineage>
        <taxon>Bacteria</taxon>
        <taxon>Pseudomonadati</taxon>
        <taxon>Pseudomonadota</taxon>
        <taxon>Gammaproteobacteria</taxon>
        <taxon>Moraxellales</taxon>
        <taxon>Moraxellaceae</taxon>
        <taxon>Acinetobacter</taxon>
    </lineage>
</organism>
<dbReference type="InterPro" id="IPR010985">
    <property type="entry name" value="Ribbon_hlx_hlx"/>
</dbReference>
<evidence type="ECO:0000256" key="4">
    <source>
        <dbReference type="ARBA" id="ARBA00023163"/>
    </source>
</evidence>
<feature type="domain" description="Ribbon-helix-helix protein CopG" evidence="5">
    <location>
        <begin position="8"/>
        <end position="45"/>
    </location>
</feature>
<dbReference type="GO" id="GO:0003677">
    <property type="term" value="F:DNA binding"/>
    <property type="evidence" value="ECO:0007669"/>
    <property type="project" value="UniProtKB-KW"/>
</dbReference>
<dbReference type="RefSeq" id="WP_092621256.1">
    <property type="nucleotide sequence ID" value="NZ_FMYK01000010.1"/>
</dbReference>
<dbReference type="SUPFAM" id="SSF47598">
    <property type="entry name" value="Ribbon-helix-helix"/>
    <property type="match status" value="1"/>
</dbReference>
<evidence type="ECO:0000256" key="2">
    <source>
        <dbReference type="ARBA" id="ARBA00023015"/>
    </source>
</evidence>
<gene>
    <name evidence="7" type="ORF">SAMN05421749_11039</name>
</gene>
<evidence type="ECO:0000259" key="5">
    <source>
        <dbReference type="Pfam" id="PF01402"/>
    </source>
</evidence>
<dbReference type="CDD" id="cd22231">
    <property type="entry name" value="RHH_NikR_HicB-like"/>
    <property type="match status" value="1"/>
</dbReference>
<keyword evidence="2" id="KW-0805">Transcription regulation</keyword>
<comment type="similarity">
    <text evidence="1">Belongs to the transcriptional regulatory CopG/NikR family.</text>
</comment>
<dbReference type="OrthoDB" id="9806294at2"/>
<keyword evidence="8" id="KW-1185">Reference proteome</keyword>
<dbReference type="InterPro" id="IPR050192">
    <property type="entry name" value="CopG/NikR_regulator"/>
</dbReference>
<sequence length="161" mass="18218">MAKQKLTRISITVPEETLSLLDQLVEQQGFDSRSKALVDMINYRLIAEQATANAVMVGTMTLLYDRNFANIRAQLAELQHQHLEQVISSLTVQLDQDKILEVMLLQGMSNELQCISQQFVAVKGVIKGHLELMDAVMPPLQQNEQEQNEQEQNAQEQNALK</sequence>
<keyword evidence="4" id="KW-0804">Transcription</keyword>
<proteinExistence type="inferred from homology"/>
<dbReference type="Gene3D" id="1.10.1220.10">
    <property type="entry name" value="Met repressor-like"/>
    <property type="match status" value="1"/>
</dbReference>
<dbReference type="GO" id="GO:0006355">
    <property type="term" value="P:regulation of DNA-templated transcription"/>
    <property type="evidence" value="ECO:0007669"/>
    <property type="project" value="InterPro"/>
</dbReference>
<name>A0A1G6NLS9_9GAMM</name>
<dbReference type="EMBL" id="FMYK01000010">
    <property type="protein sequence ID" value="SDC68833.1"/>
    <property type="molecule type" value="Genomic_DNA"/>
</dbReference>
<dbReference type="Pfam" id="PF01402">
    <property type="entry name" value="RHH_1"/>
    <property type="match status" value="1"/>
</dbReference>
<dbReference type="SUPFAM" id="SSF55021">
    <property type="entry name" value="ACT-like"/>
    <property type="match status" value="1"/>
</dbReference>